<evidence type="ECO:0000313" key="3">
    <source>
        <dbReference type="Proteomes" id="UP001501509"/>
    </source>
</evidence>
<reference evidence="2 3" key="1">
    <citation type="journal article" date="2019" name="Int. J. Syst. Evol. Microbiol.">
        <title>The Global Catalogue of Microorganisms (GCM) 10K type strain sequencing project: providing services to taxonomists for standard genome sequencing and annotation.</title>
        <authorList>
            <consortium name="The Broad Institute Genomics Platform"/>
            <consortium name="The Broad Institute Genome Sequencing Center for Infectious Disease"/>
            <person name="Wu L."/>
            <person name="Ma J."/>
        </authorList>
    </citation>
    <scope>NUCLEOTIDE SEQUENCE [LARGE SCALE GENOMIC DNA]</scope>
    <source>
        <strain evidence="2 3">JCM 6833</strain>
    </source>
</reference>
<accession>A0ABN3QYQ9</accession>
<organism evidence="2 3">
    <name type="scientific">Actinomadura fulvescens</name>
    <dbReference type="NCBI Taxonomy" id="46160"/>
    <lineage>
        <taxon>Bacteria</taxon>
        <taxon>Bacillati</taxon>
        <taxon>Actinomycetota</taxon>
        <taxon>Actinomycetes</taxon>
        <taxon>Streptosporangiales</taxon>
        <taxon>Thermomonosporaceae</taxon>
        <taxon>Actinomadura</taxon>
    </lineage>
</organism>
<feature type="transmembrane region" description="Helical" evidence="1">
    <location>
        <begin position="135"/>
        <end position="153"/>
    </location>
</feature>
<protein>
    <submittedName>
        <fullName evidence="2">Uncharacterized protein</fullName>
    </submittedName>
</protein>
<comment type="caution">
    <text evidence="2">The sequence shown here is derived from an EMBL/GenBank/DDBJ whole genome shotgun (WGS) entry which is preliminary data.</text>
</comment>
<proteinExistence type="predicted"/>
<keyword evidence="1" id="KW-1133">Transmembrane helix</keyword>
<keyword evidence="1" id="KW-0472">Membrane</keyword>
<evidence type="ECO:0000313" key="2">
    <source>
        <dbReference type="EMBL" id="GAA2638277.1"/>
    </source>
</evidence>
<dbReference type="Proteomes" id="UP001501509">
    <property type="component" value="Unassembled WGS sequence"/>
</dbReference>
<evidence type="ECO:0000256" key="1">
    <source>
        <dbReference type="SAM" id="Phobius"/>
    </source>
</evidence>
<name>A0ABN3QYQ9_9ACTN</name>
<keyword evidence="3" id="KW-1185">Reference proteome</keyword>
<gene>
    <name evidence="2" type="ORF">GCM10010411_92760</name>
</gene>
<feature type="transmembrane region" description="Helical" evidence="1">
    <location>
        <begin position="173"/>
        <end position="192"/>
    </location>
</feature>
<dbReference type="EMBL" id="BAAATD010000024">
    <property type="protein sequence ID" value="GAA2638277.1"/>
    <property type="molecule type" value="Genomic_DNA"/>
</dbReference>
<feature type="transmembrane region" description="Helical" evidence="1">
    <location>
        <begin position="204"/>
        <end position="228"/>
    </location>
</feature>
<feature type="transmembrane region" description="Helical" evidence="1">
    <location>
        <begin position="90"/>
        <end position="114"/>
    </location>
</feature>
<feature type="transmembrane region" description="Helical" evidence="1">
    <location>
        <begin position="51"/>
        <end position="70"/>
    </location>
</feature>
<sequence>MDFRCPDTDWSALAVAPAYSQLAGVLAGFVFTGIVLLLTQRSLGILRVRTLSLFFAAFFVLALDSYQWGLMAGDNVDVRACNRIWTEAEIASGLLGLGAVAIINGVGWLLAAHLQQEGSQQEESQTEHQQVVRQLEVLCRFALYSMAAIVALLLGVTGNDYLKIVFMGRSYQWTHWLALAYPVIILGVLVFLRRNRGADVSTALKLGALGSITYAAIATAFLGSIVGIPAEFWV</sequence>
<dbReference type="RefSeq" id="WP_344549181.1">
    <property type="nucleotide sequence ID" value="NZ_BAAATD010000024.1"/>
</dbReference>
<keyword evidence="1" id="KW-0812">Transmembrane</keyword>
<feature type="transmembrane region" description="Helical" evidence="1">
    <location>
        <begin position="18"/>
        <end position="39"/>
    </location>
</feature>